<evidence type="ECO:0000313" key="2">
    <source>
        <dbReference type="Proteomes" id="UP000001554"/>
    </source>
</evidence>
<reference evidence="3" key="2">
    <citation type="submission" date="2025-08" db="UniProtKB">
        <authorList>
            <consortium name="RefSeq"/>
        </authorList>
    </citation>
    <scope>IDENTIFICATION</scope>
    <source>
        <strain evidence="3">S238N-H82</strain>
        <tissue evidence="3">Testes</tissue>
    </source>
</reference>
<evidence type="ECO:0000256" key="1">
    <source>
        <dbReference type="SAM" id="Coils"/>
    </source>
</evidence>
<dbReference type="PANTHER" id="PTHR15205:SF0">
    <property type="entry name" value="DED DOMAIN-CONTAINING PROTEIN"/>
    <property type="match status" value="1"/>
</dbReference>
<dbReference type="AlphaFoldDB" id="A0A9J7MSZ4"/>
<keyword evidence="2" id="KW-1185">Reference proteome</keyword>
<dbReference type="PANTHER" id="PTHR15205">
    <property type="entry name" value="DEATH EFFECTOR DOMAIN-CONTAINING PROTEIN"/>
    <property type="match status" value="1"/>
</dbReference>
<reference evidence="2" key="1">
    <citation type="journal article" date="2020" name="Nat. Ecol. Evol.">
        <title>Deeply conserved synteny resolves early events in vertebrate evolution.</title>
        <authorList>
            <person name="Simakov O."/>
            <person name="Marletaz F."/>
            <person name="Yue J.X."/>
            <person name="O'Connell B."/>
            <person name="Jenkins J."/>
            <person name="Brandt A."/>
            <person name="Calef R."/>
            <person name="Tung C.H."/>
            <person name="Huang T.K."/>
            <person name="Schmutz J."/>
            <person name="Satoh N."/>
            <person name="Yu J.K."/>
            <person name="Putnam N.H."/>
            <person name="Green R.E."/>
            <person name="Rokhsar D.S."/>
        </authorList>
    </citation>
    <scope>NUCLEOTIDE SEQUENCE [LARGE SCALE GENOMIC DNA]</scope>
    <source>
        <strain evidence="2">S238N-H82</strain>
    </source>
</reference>
<name>A0A9J7MSZ4_BRAFL</name>
<organism evidence="2 3">
    <name type="scientific">Branchiostoma floridae</name>
    <name type="common">Florida lancelet</name>
    <name type="synonym">Amphioxus</name>
    <dbReference type="NCBI Taxonomy" id="7739"/>
    <lineage>
        <taxon>Eukaryota</taxon>
        <taxon>Metazoa</taxon>
        <taxon>Chordata</taxon>
        <taxon>Cephalochordata</taxon>
        <taxon>Leptocardii</taxon>
        <taxon>Amphioxiformes</taxon>
        <taxon>Branchiostomatidae</taxon>
        <taxon>Branchiostoma</taxon>
    </lineage>
</organism>
<dbReference type="Proteomes" id="UP000001554">
    <property type="component" value="Chromosome 5"/>
</dbReference>
<dbReference type="GeneID" id="118416879"/>
<dbReference type="RefSeq" id="XP_035678050.1">
    <property type="nucleotide sequence ID" value="XM_035822157.1"/>
</dbReference>
<dbReference type="InterPro" id="IPR038856">
    <property type="entry name" value="DEDD/DEDD2"/>
</dbReference>
<keyword evidence="1" id="KW-0175">Coiled coil</keyword>
<feature type="coiled-coil region" evidence="1">
    <location>
        <begin position="169"/>
        <end position="196"/>
    </location>
</feature>
<gene>
    <name evidence="3" type="primary">LOC118416879</name>
</gene>
<protein>
    <submittedName>
        <fullName evidence="3">Uncharacterized protein LOC118416879 isoform X5</fullName>
    </submittedName>
</protein>
<dbReference type="GO" id="GO:0006915">
    <property type="term" value="P:apoptotic process"/>
    <property type="evidence" value="ECO:0007669"/>
    <property type="project" value="InterPro"/>
</dbReference>
<proteinExistence type="predicted"/>
<sequence length="575" mass="65065">MRMESSDKVRAVVKNTVKKKQSQGGEAATSFSHLTRDTFQETLHTLHKECAELLELTKQQAEDDLARSSHILQLQIQIADKELQAADTKVQHERQLLEARSDLKAAIVELQQEKQRSVILLTFRIITIESAQKSLELDNLKARVTVLKAGGASFSSREDERHHKSVLQADRLQILLEEQRKENTILKTQLLQTLNQLYEREESLTTYTKHQEDSFLPEQFLECSASPLDDEEGMLPDNMEHQEDSFLPEQFLVRSGSPLDDEEGMLPDNMEHQEDSFLPEQFLECSASPLDDKEGMLPDNMEHQEDSFLPEQFLGCSASPLDDEEGMLPDNMEHQEDSFLPEQFLVRSGSPLDDEEGMLPDNMEHQEDSFLPEQFLECSASPLDDKEGMLPDNMEHQEDSFLPEQFLVRSGSPLDDEEGMLPDNMEHQEDSFLPEQFLECSASPIVKEEERMTSDMSMVIAPVSEALFTNYSSALQTSPVSTLDPDSKDILSCSSGPSLKTLCHPLAAQPKMADAKSLINNKKRGGLIQRVLKKTMSLADKKWSKAPLAPAQFRTYFYSINTFCGVLNLGGLHYY</sequence>
<evidence type="ECO:0000313" key="3">
    <source>
        <dbReference type="RefSeq" id="XP_035678050.1"/>
    </source>
</evidence>
<accession>A0A9J7MSZ4</accession>